<comment type="function">
    <text evidence="12">Initiates the restart of stalled replication forks, which reloads the replicative helicase on sites other than the origin of replication. Recognizes and binds to abandoned replication forks and remodels them to uncover a helicase loading site. Promotes assembly of the primosome at these replication forks.</text>
</comment>
<evidence type="ECO:0000256" key="5">
    <source>
        <dbReference type="ARBA" id="ARBA00022801"/>
    </source>
</evidence>
<dbReference type="Pfam" id="PF18319">
    <property type="entry name" value="Zn_ribbon_PriA"/>
    <property type="match status" value="1"/>
</dbReference>
<dbReference type="GO" id="GO:1990077">
    <property type="term" value="C:primosome complex"/>
    <property type="evidence" value="ECO:0007669"/>
    <property type="project" value="UniProtKB-UniRule"/>
</dbReference>
<evidence type="ECO:0000256" key="4">
    <source>
        <dbReference type="ARBA" id="ARBA00022741"/>
    </source>
</evidence>
<dbReference type="Gene3D" id="3.40.50.300">
    <property type="entry name" value="P-loop containing nucleotide triphosphate hydrolases"/>
    <property type="match status" value="2"/>
</dbReference>
<dbReference type="Pfam" id="PF17764">
    <property type="entry name" value="PriA_3primeBD"/>
    <property type="match status" value="1"/>
</dbReference>
<dbReference type="RefSeq" id="WP_090667835.1">
    <property type="nucleotide sequence ID" value="NZ_FOUF01000010.1"/>
</dbReference>
<keyword evidence="10 12" id="KW-0413">Isomerase</keyword>
<dbReference type="InterPro" id="IPR027417">
    <property type="entry name" value="P-loop_NTPase"/>
</dbReference>
<dbReference type="GO" id="GO:0008270">
    <property type="term" value="F:zinc ion binding"/>
    <property type="evidence" value="ECO:0007669"/>
    <property type="project" value="UniProtKB-UniRule"/>
</dbReference>
<dbReference type="CDD" id="cd18804">
    <property type="entry name" value="SF2_C_priA"/>
    <property type="match status" value="1"/>
</dbReference>
<dbReference type="InterPro" id="IPR005259">
    <property type="entry name" value="PriA"/>
</dbReference>
<dbReference type="InterPro" id="IPR040498">
    <property type="entry name" value="PriA_CRR"/>
</dbReference>
<dbReference type="SMART" id="SM00490">
    <property type="entry name" value="HELICc"/>
    <property type="match status" value="1"/>
</dbReference>
<reference evidence="14 15" key="1">
    <citation type="submission" date="2016-10" db="EMBL/GenBank/DDBJ databases">
        <authorList>
            <person name="de Groot N.N."/>
        </authorList>
    </citation>
    <scope>NUCLEOTIDE SEQUENCE [LARGE SCALE GENOMIC DNA]</scope>
    <source>
        <strain evidence="14 15">Nm146</strain>
    </source>
</reference>
<dbReference type="GO" id="GO:0006270">
    <property type="term" value="P:DNA replication initiation"/>
    <property type="evidence" value="ECO:0007669"/>
    <property type="project" value="TreeGrafter"/>
</dbReference>
<comment type="subunit">
    <text evidence="12">Component of the replication restart primosome.</text>
</comment>
<dbReference type="PROSITE" id="PS51192">
    <property type="entry name" value="HELICASE_ATP_BIND_1"/>
    <property type="match status" value="1"/>
</dbReference>
<feature type="binding site" evidence="12">
    <location>
        <position position="464"/>
    </location>
    <ligand>
        <name>Zn(2+)</name>
        <dbReference type="ChEBI" id="CHEBI:29105"/>
        <label>2</label>
    </ligand>
</feature>
<keyword evidence="15" id="KW-1185">Reference proteome</keyword>
<dbReference type="AlphaFoldDB" id="A0A1I4P6F2"/>
<dbReference type="FunFam" id="3.40.50.300:FF:000489">
    <property type="entry name" value="Primosome assembly protein PriA"/>
    <property type="match status" value="1"/>
</dbReference>
<accession>A0A1I4P6F2</accession>
<keyword evidence="3 12" id="KW-0479">Metal-binding</keyword>
<organism evidence="14 15">
    <name type="scientific">Nitrosomonas nitrosa</name>
    <dbReference type="NCBI Taxonomy" id="52442"/>
    <lineage>
        <taxon>Bacteria</taxon>
        <taxon>Pseudomonadati</taxon>
        <taxon>Pseudomonadota</taxon>
        <taxon>Betaproteobacteria</taxon>
        <taxon>Nitrosomonadales</taxon>
        <taxon>Nitrosomonadaceae</taxon>
        <taxon>Nitrosomonas</taxon>
    </lineage>
</organism>
<evidence type="ECO:0000256" key="7">
    <source>
        <dbReference type="ARBA" id="ARBA00022833"/>
    </source>
</evidence>
<keyword evidence="5 12" id="KW-0378">Hydrolase</keyword>
<dbReference type="GO" id="GO:0016887">
    <property type="term" value="F:ATP hydrolysis activity"/>
    <property type="evidence" value="ECO:0007669"/>
    <property type="project" value="RHEA"/>
</dbReference>
<dbReference type="InterPro" id="IPR041236">
    <property type="entry name" value="PriA_C"/>
</dbReference>
<dbReference type="GO" id="GO:0006269">
    <property type="term" value="P:DNA replication, synthesis of primer"/>
    <property type="evidence" value="ECO:0007669"/>
    <property type="project" value="UniProtKB-KW"/>
</dbReference>
<keyword evidence="6 12" id="KW-0347">Helicase</keyword>
<dbReference type="Gene3D" id="3.40.1440.60">
    <property type="entry name" value="PriA, 3(prime) DNA-binding domain"/>
    <property type="match status" value="1"/>
</dbReference>
<dbReference type="InterPro" id="IPR001650">
    <property type="entry name" value="Helicase_C-like"/>
</dbReference>
<evidence type="ECO:0000256" key="10">
    <source>
        <dbReference type="ARBA" id="ARBA00023235"/>
    </source>
</evidence>
<sequence>MVVIRVALDVPIDTLFDYIAPDAVLQDVGFRVRVPFGKRFMIGIIMAVSHDTQISSDKLKQAETILRDIALPPVLIDLFEFCSRYYHYPIGMVVMNGLPSRMRNVRPLARSSHKLSLFRLTDLGRTIAPSSLSARYKVKQRLLTWLNEVGTINQIEARKISPRAPKILQEMQTQGWLKPVSGTGEPPLEISPFCAVPLTTEQTIAISAIQTEINQFNTWLLHGITGSGKTEVYLQVTSLLLARGKQVLILVPEINLTPQLEAIFRSRFPSTCLISLHSKLTPSERMEGWLQSQRGEASIVLGTRLAIFTPLPKLGLIIVDEEHDQSFKQQDGLRYSARDVAIFRAKQANIPIILGSATPSLESYHNAITGRFRLLRMSTRAVKNAVLPPIHYIDTRTHPLTEGLSEPLLTALDNYLNLQRQSMVFINRRGYAPVLLCKSCAWLASCPRCASRLVVHLKQKALCCHYCGHNEALPLACPQCGDQDLMPFGHGTQRIETALERFFPNARILRVDRDTIRRKGDWQTILDTIHDRKVDILVGTQLLAKGHNFPHLSLVGVLNADASLYSTDFRAEERLFAQLMQVAGRTGRTEIAGEVLIQTEFPDHPLYGALRQHDYDAYARLLLKEREITLFPPFSYQALLNAEAPEMTMALAFLNDANALAKPMNSIEIFDPVPAQMTRLKGLERAHLLVQSPSRKRLQFFLSEWYTKLRQIPNRKVRWALDVDPLEF</sequence>
<dbReference type="GO" id="GO:0003677">
    <property type="term" value="F:DNA binding"/>
    <property type="evidence" value="ECO:0007669"/>
    <property type="project" value="UniProtKB-UniRule"/>
</dbReference>
<feature type="binding site" evidence="12">
    <location>
        <position position="446"/>
    </location>
    <ligand>
        <name>Zn(2+)</name>
        <dbReference type="ChEBI" id="CHEBI:29105"/>
        <label>2</label>
    </ligand>
</feature>
<evidence type="ECO:0000313" key="15">
    <source>
        <dbReference type="Proteomes" id="UP000199561"/>
    </source>
</evidence>
<feature type="domain" description="Helicase ATP-binding" evidence="13">
    <location>
        <begin position="210"/>
        <end position="377"/>
    </location>
</feature>
<dbReference type="PANTHER" id="PTHR30580:SF0">
    <property type="entry name" value="PRIMOSOMAL PROTEIN N"/>
    <property type="match status" value="1"/>
</dbReference>
<feature type="binding site" evidence="12">
    <location>
        <position position="480"/>
    </location>
    <ligand>
        <name>Zn(2+)</name>
        <dbReference type="ChEBI" id="CHEBI:29105"/>
        <label>1</label>
    </ligand>
</feature>
<feature type="binding site" evidence="12">
    <location>
        <position position="437"/>
    </location>
    <ligand>
        <name>Zn(2+)</name>
        <dbReference type="ChEBI" id="CHEBI:29105"/>
        <label>1</label>
    </ligand>
</feature>
<dbReference type="Pfam" id="PF00270">
    <property type="entry name" value="DEAD"/>
    <property type="match status" value="1"/>
</dbReference>
<feature type="binding site" evidence="12">
    <location>
        <position position="467"/>
    </location>
    <ligand>
        <name>Zn(2+)</name>
        <dbReference type="ChEBI" id="CHEBI:29105"/>
        <label>2</label>
    </ligand>
</feature>
<dbReference type="CDD" id="cd17929">
    <property type="entry name" value="DEXHc_priA"/>
    <property type="match status" value="1"/>
</dbReference>
<dbReference type="InterPro" id="IPR011545">
    <property type="entry name" value="DEAD/DEAH_box_helicase_dom"/>
</dbReference>
<dbReference type="HAMAP" id="MF_00983">
    <property type="entry name" value="PriA"/>
    <property type="match status" value="1"/>
</dbReference>
<dbReference type="Pfam" id="PF00271">
    <property type="entry name" value="Helicase_C"/>
    <property type="match status" value="1"/>
</dbReference>
<proteinExistence type="inferred from homology"/>
<keyword evidence="9 12" id="KW-0238">DNA-binding</keyword>
<keyword evidence="2 12" id="KW-0235">DNA replication</keyword>
<evidence type="ECO:0000256" key="11">
    <source>
        <dbReference type="ARBA" id="ARBA00048988"/>
    </source>
</evidence>
<dbReference type="GO" id="GO:0043138">
    <property type="term" value="F:3'-5' DNA helicase activity"/>
    <property type="evidence" value="ECO:0007669"/>
    <property type="project" value="UniProtKB-EC"/>
</dbReference>
<evidence type="ECO:0000256" key="9">
    <source>
        <dbReference type="ARBA" id="ARBA00023125"/>
    </source>
</evidence>
<dbReference type="InterPro" id="IPR042115">
    <property type="entry name" value="PriA_3primeBD_sf"/>
</dbReference>
<protein>
    <recommendedName>
        <fullName evidence="12">Replication restart protein PriA</fullName>
    </recommendedName>
    <alternativeName>
        <fullName evidence="12">ATP-dependent DNA helicase PriA</fullName>
        <ecNumber evidence="12">5.6.2.4</ecNumber>
    </alternativeName>
    <alternativeName>
        <fullName evidence="12">DNA 3'-5' helicase PriA</fullName>
    </alternativeName>
</protein>
<evidence type="ECO:0000256" key="8">
    <source>
        <dbReference type="ARBA" id="ARBA00022840"/>
    </source>
</evidence>
<keyword evidence="4 12" id="KW-0547">Nucleotide-binding</keyword>
<feature type="binding site" evidence="12">
    <location>
        <position position="449"/>
    </location>
    <ligand>
        <name>Zn(2+)</name>
        <dbReference type="ChEBI" id="CHEBI:29105"/>
        <label>2</label>
    </ligand>
</feature>
<dbReference type="SUPFAM" id="SSF52540">
    <property type="entry name" value="P-loop containing nucleoside triphosphate hydrolases"/>
    <property type="match status" value="1"/>
</dbReference>
<dbReference type="SMART" id="SM00487">
    <property type="entry name" value="DEXDc"/>
    <property type="match status" value="1"/>
</dbReference>
<dbReference type="EC" id="5.6.2.4" evidence="12"/>
<dbReference type="InterPro" id="IPR041222">
    <property type="entry name" value="PriA_3primeBD"/>
</dbReference>
<dbReference type="NCBIfam" id="TIGR00595">
    <property type="entry name" value="priA"/>
    <property type="match status" value="1"/>
</dbReference>
<dbReference type="Pfam" id="PF18074">
    <property type="entry name" value="PriA_C"/>
    <property type="match status" value="1"/>
</dbReference>
<name>A0A1I4P6F2_9PROT</name>
<keyword evidence="7 12" id="KW-0862">Zinc</keyword>
<gene>
    <name evidence="12" type="primary">priA</name>
    <name evidence="14" type="ORF">SAMN05421880_11013</name>
</gene>
<comment type="cofactor">
    <cofactor evidence="12">
        <name>Zn(2+)</name>
        <dbReference type="ChEBI" id="CHEBI:29105"/>
    </cofactor>
    <text evidence="12">Binds 2 zinc ions per subunit.</text>
</comment>
<dbReference type="GO" id="GO:0005524">
    <property type="term" value="F:ATP binding"/>
    <property type="evidence" value="ECO:0007669"/>
    <property type="project" value="UniProtKB-UniRule"/>
</dbReference>
<comment type="catalytic activity">
    <reaction evidence="11 12">
        <text>ATP + H2O = ADP + phosphate + H(+)</text>
        <dbReference type="Rhea" id="RHEA:13065"/>
        <dbReference type="ChEBI" id="CHEBI:15377"/>
        <dbReference type="ChEBI" id="CHEBI:15378"/>
        <dbReference type="ChEBI" id="CHEBI:30616"/>
        <dbReference type="ChEBI" id="CHEBI:43474"/>
        <dbReference type="ChEBI" id="CHEBI:456216"/>
        <dbReference type="EC" id="5.6.2.4"/>
    </reaction>
</comment>
<dbReference type="GO" id="GO:0006302">
    <property type="term" value="P:double-strand break repair"/>
    <property type="evidence" value="ECO:0007669"/>
    <property type="project" value="InterPro"/>
</dbReference>
<evidence type="ECO:0000256" key="6">
    <source>
        <dbReference type="ARBA" id="ARBA00022806"/>
    </source>
</evidence>
<evidence type="ECO:0000313" key="14">
    <source>
        <dbReference type="EMBL" id="SFM23127.1"/>
    </source>
</evidence>
<evidence type="ECO:0000256" key="12">
    <source>
        <dbReference type="HAMAP-Rule" id="MF_00983"/>
    </source>
</evidence>
<dbReference type="EMBL" id="FOUF01000010">
    <property type="protein sequence ID" value="SFM23127.1"/>
    <property type="molecule type" value="Genomic_DNA"/>
</dbReference>
<comment type="catalytic activity">
    <reaction evidence="12">
        <text>Couples ATP hydrolysis with the unwinding of duplex DNA by translocating in the 3'-5' direction.</text>
        <dbReference type="EC" id="5.6.2.4"/>
    </reaction>
</comment>
<comment type="similarity">
    <text evidence="12">Belongs to the helicase family. PriA subfamily.</text>
</comment>
<feature type="binding site" evidence="12">
    <location>
        <position position="440"/>
    </location>
    <ligand>
        <name>Zn(2+)</name>
        <dbReference type="ChEBI" id="CHEBI:29105"/>
        <label>1</label>
    </ligand>
</feature>
<keyword evidence="8 12" id="KW-0067">ATP-binding</keyword>
<keyword evidence="1 12" id="KW-0639">Primosome</keyword>
<dbReference type="STRING" id="52442.SAMN05421880_11013"/>
<evidence type="ECO:0000256" key="1">
    <source>
        <dbReference type="ARBA" id="ARBA00022515"/>
    </source>
</evidence>
<dbReference type="NCBIfam" id="NF004067">
    <property type="entry name" value="PRK05580.1-4"/>
    <property type="match status" value="1"/>
</dbReference>
<dbReference type="Proteomes" id="UP000199561">
    <property type="component" value="Unassembled WGS sequence"/>
</dbReference>
<feature type="binding site" evidence="12">
    <location>
        <position position="477"/>
    </location>
    <ligand>
        <name>Zn(2+)</name>
        <dbReference type="ChEBI" id="CHEBI:29105"/>
        <label>1</label>
    </ligand>
</feature>
<evidence type="ECO:0000256" key="3">
    <source>
        <dbReference type="ARBA" id="ARBA00022723"/>
    </source>
</evidence>
<dbReference type="InterPro" id="IPR014001">
    <property type="entry name" value="Helicase_ATP-bd"/>
</dbReference>
<dbReference type="PANTHER" id="PTHR30580">
    <property type="entry name" value="PRIMOSOMAL PROTEIN N"/>
    <property type="match status" value="1"/>
</dbReference>
<evidence type="ECO:0000256" key="2">
    <source>
        <dbReference type="ARBA" id="ARBA00022705"/>
    </source>
</evidence>
<evidence type="ECO:0000259" key="13">
    <source>
        <dbReference type="PROSITE" id="PS51192"/>
    </source>
</evidence>
<dbReference type="GO" id="GO:0006310">
    <property type="term" value="P:DNA recombination"/>
    <property type="evidence" value="ECO:0007669"/>
    <property type="project" value="InterPro"/>
</dbReference>